<keyword evidence="1" id="KW-1277">Toxin-antitoxin system</keyword>
<dbReference type="GO" id="GO:0004540">
    <property type="term" value="F:RNA nuclease activity"/>
    <property type="evidence" value="ECO:0007669"/>
    <property type="project" value="InterPro"/>
</dbReference>
<proteinExistence type="inferred from homology"/>
<evidence type="ECO:0000313" key="5">
    <source>
        <dbReference type="EMBL" id="OGC24217.1"/>
    </source>
</evidence>
<evidence type="ECO:0000256" key="2">
    <source>
        <dbReference type="ARBA" id="ARBA00022722"/>
    </source>
</evidence>
<sequence>MTKIDLSVIISRIEKIRIAAKKLARFVGLSVNDFKSNSDNIDIAERNLEVAIEAMLDIGNHIITISGFKKPDDYYDIFIILGKNHVLNMEFAESIAPLAGLRNAIVHDYMDIDHEQLLENIKNRLSDFEEFTKQIMLFVKIA</sequence>
<organism evidence="5 6">
    <name type="scientific">candidate division WOR-1 bacterium RIFOXYB2_FULL_37_13</name>
    <dbReference type="NCBI Taxonomy" id="1802579"/>
    <lineage>
        <taxon>Bacteria</taxon>
        <taxon>Bacillati</taxon>
        <taxon>Saganbacteria</taxon>
    </lineage>
</organism>
<dbReference type="Pfam" id="PF01934">
    <property type="entry name" value="HepT-like"/>
    <property type="match status" value="1"/>
</dbReference>
<protein>
    <recommendedName>
        <fullName evidence="7">DUF86 domain-containing protein</fullName>
    </recommendedName>
</protein>
<dbReference type="GO" id="GO:0016787">
    <property type="term" value="F:hydrolase activity"/>
    <property type="evidence" value="ECO:0007669"/>
    <property type="project" value="UniProtKB-KW"/>
</dbReference>
<dbReference type="InterPro" id="IPR008201">
    <property type="entry name" value="HepT-like"/>
</dbReference>
<keyword evidence="2" id="KW-0540">Nuclease</keyword>
<evidence type="ECO:0000256" key="1">
    <source>
        <dbReference type="ARBA" id="ARBA00022649"/>
    </source>
</evidence>
<evidence type="ECO:0000313" key="6">
    <source>
        <dbReference type="Proteomes" id="UP000178417"/>
    </source>
</evidence>
<keyword evidence="3" id="KW-0378">Hydrolase</keyword>
<dbReference type="GO" id="GO:0110001">
    <property type="term" value="C:toxin-antitoxin complex"/>
    <property type="evidence" value="ECO:0007669"/>
    <property type="project" value="InterPro"/>
</dbReference>
<dbReference type="STRING" id="1802579.A2310_06700"/>
<dbReference type="PANTHER" id="PTHR33397:SF3">
    <property type="entry name" value="MRNA NUCLEASE HEPT"/>
    <property type="match status" value="1"/>
</dbReference>
<gene>
    <name evidence="5" type="ORF">A2310_06700</name>
</gene>
<comment type="caution">
    <text evidence="5">The sequence shown here is derived from an EMBL/GenBank/DDBJ whole genome shotgun (WGS) entry which is preliminary data.</text>
</comment>
<evidence type="ECO:0000256" key="4">
    <source>
        <dbReference type="ARBA" id="ARBA00024207"/>
    </source>
</evidence>
<dbReference type="Gene3D" id="1.20.120.580">
    <property type="entry name" value="bsu32300-like"/>
    <property type="match status" value="1"/>
</dbReference>
<dbReference type="PANTHER" id="PTHR33397">
    <property type="entry name" value="UPF0331 PROTEIN YUTE"/>
    <property type="match status" value="1"/>
</dbReference>
<evidence type="ECO:0000256" key="3">
    <source>
        <dbReference type="ARBA" id="ARBA00022801"/>
    </source>
</evidence>
<dbReference type="Proteomes" id="UP000178417">
    <property type="component" value="Unassembled WGS sequence"/>
</dbReference>
<reference evidence="5 6" key="1">
    <citation type="journal article" date="2016" name="Nat. Commun.">
        <title>Thousands of microbial genomes shed light on interconnected biogeochemical processes in an aquifer system.</title>
        <authorList>
            <person name="Anantharaman K."/>
            <person name="Brown C.T."/>
            <person name="Hug L.A."/>
            <person name="Sharon I."/>
            <person name="Castelle C.J."/>
            <person name="Probst A.J."/>
            <person name="Thomas B.C."/>
            <person name="Singh A."/>
            <person name="Wilkins M.J."/>
            <person name="Karaoz U."/>
            <person name="Brodie E.L."/>
            <person name="Williams K.H."/>
            <person name="Hubbard S.S."/>
            <person name="Banfield J.F."/>
        </authorList>
    </citation>
    <scope>NUCLEOTIDE SEQUENCE [LARGE SCALE GENOMIC DNA]</scope>
</reference>
<dbReference type="EMBL" id="MEUB01000011">
    <property type="protein sequence ID" value="OGC24217.1"/>
    <property type="molecule type" value="Genomic_DNA"/>
</dbReference>
<dbReference type="NCBIfam" id="NF047751">
    <property type="entry name" value="HepT_toxin"/>
    <property type="match status" value="1"/>
</dbReference>
<dbReference type="InterPro" id="IPR052379">
    <property type="entry name" value="Type_VII_TA_RNase"/>
</dbReference>
<accession>A0A1F4SV28</accession>
<evidence type="ECO:0008006" key="7">
    <source>
        <dbReference type="Google" id="ProtNLM"/>
    </source>
</evidence>
<comment type="similarity">
    <text evidence="4">Belongs to the HepT RNase toxin family.</text>
</comment>
<name>A0A1F4SV28_UNCSA</name>
<dbReference type="AlphaFoldDB" id="A0A1F4SV28"/>
<dbReference type="InterPro" id="IPR037038">
    <property type="entry name" value="HepT-like_sf"/>
</dbReference>